<reference evidence="7" key="1">
    <citation type="submission" date="2021-03" db="EMBL/GenBank/DDBJ databases">
        <authorList>
            <person name="Bekaert M."/>
        </authorList>
    </citation>
    <scope>NUCLEOTIDE SEQUENCE</scope>
</reference>
<dbReference type="InterPro" id="IPR036790">
    <property type="entry name" value="Frizzled_dom_sf"/>
</dbReference>
<comment type="caution">
    <text evidence="7">The sequence shown here is derived from an EMBL/GenBank/DDBJ whole genome shotgun (WGS) entry which is preliminary data.</text>
</comment>
<evidence type="ECO:0000256" key="2">
    <source>
        <dbReference type="ARBA" id="ARBA00023157"/>
    </source>
</evidence>
<feature type="disulfide bond" evidence="3">
    <location>
        <begin position="107"/>
        <end position="131"/>
    </location>
</feature>
<dbReference type="SUPFAM" id="SSF63501">
    <property type="entry name" value="Frizzled cysteine-rich domain"/>
    <property type="match status" value="2"/>
</dbReference>
<feature type="disulfide bond" evidence="3">
    <location>
        <begin position="274"/>
        <end position="320"/>
    </location>
</feature>
<dbReference type="Proteomes" id="UP000683360">
    <property type="component" value="Unassembled WGS sequence"/>
</dbReference>
<evidence type="ECO:0000313" key="8">
    <source>
        <dbReference type="Proteomes" id="UP000683360"/>
    </source>
</evidence>
<keyword evidence="8" id="KW-1185">Reference proteome</keyword>
<evidence type="ECO:0000256" key="5">
    <source>
        <dbReference type="SAM" id="SignalP"/>
    </source>
</evidence>
<feature type="chain" id="PRO_5035876061" description="FZ domain-containing protein" evidence="5">
    <location>
        <begin position="24"/>
        <end position="461"/>
    </location>
</feature>
<comment type="caution">
    <text evidence="3">Lacks conserved residue(s) required for the propagation of feature annotation.</text>
</comment>
<dbReference type="InterPro" id="IPR020067">
    <property type="entry name" value="Frizzled_dom"/>
</dbReference>
<dbReference type="Gene3D" id="1.10.2000.10">
    <property type="entry name" value="Frizzled cysteine-rich domain"/>
    <property type="match status" value="2"/>
</dbReference>
<feature type="disulfide bond" evidence="3">
    <location>
        <begin position="266"/>
        <end position="327"/>
    </location>
</feature>
<organism evidence="7 8">
    <name type="scientific">Mytilus edulis</name>
    <name type="common">Blue mussel</name>
    <dbReference type="NCBI Taxonomy" id="6550"/>
    <lineage>
        <taxon>Eukaryota</taxon>
        <taxon>Metazoa</taxon>
        <taxon>Spiralia</taxon>
        <taxon>Lophotrochozoa</taxon>
        <taxon>Mollusca</taxon>
        <taxon>Bivalvia</taxon>
        <taxon>Autobranchia</taxon>
        <taxon>Pteriomorphia</taxon>
        <taxon>Mytilida</taxon>
        <taxon>Mytiloidea</taxon>
        <taxon>Mytilidae</taxon>
        <taxon>Mytilinae</taxon>
        <taxon>Mytilus</taxon>
    </lineage>
</organism>
<evidence type="ECO:0000256" key="1">
    <source>
        <dbReference type="ARBA" id="ARBA00022473"/>
    </source>
</evidence>
<keyword evidence="2 3" id="KW-1015">Disulfide bond</keyword>
<feature type="domain" description="FZ" evidence="6">
    <location>
        <begin position="25"/>
        <end position="147"/>
    </location>
</feature>
<accession>A0A8S3T8G4</accession>
<dbReference type="GO" id="GO:0035567">
    <property type="term" value="P:non-canonical Wnt signaling pathway"/>
    <property type="evidence" value="ECO:0007669"/>
    <property type="project" value="TreeGrafter"/>
</dbReference>
<dbReference type="EMBL" id="CAJPWZ010001948">
    <property type="protein sequence ID" value="CAG2227028.1"/>
    <property type="molecule type" value="Genomic_DNA"/>
</dbReference>
<dbReference type="AlphaFoldDB" id="A0A8S3T8G4"/>
<dbReference type="PROSITE" id="PS50038">
    <property type="entry name" value="FZ"/>
    <property type="match status" value="2"/>
</dbReference>
<name>A0A8S3T8G4_MYTED</name>
<evidence type="ECO:0000313" key="7">
    <source>
        <dbReference type="EMBL" id="CAG2227028.1"/>
    </source>
</evidence>
<feature type="region of interest" description="Disordered" evidence="4">
    <location>
        <begin position="409"/>
        <end position="441"/>
    </location>
</feature>
<dbReference type="GO" id="GO:0005615">
    <property type="term" value="C:extracellular space"/>
    <property type="evidence" value="ECO:0007669"/>
    <property type="project" value="TreeGrafter"/>
</dbReference>
<dbReference type="PANTHER" id="PTHR11309">
    <property type="entry name" value="FRIZZLED"/>
    <property type="match status" value="1"/>
</dbReference>
<dbReference type="SMART" id="SM00063">
    <property type="entry name" value="FRI"/>
    <property type="match status" value="2"/>
</dbReference>
<keyword evidence="1" id="KW-0217">Developmental protein</keyword>
<proteinExistence type="predicted"/>
<dbReference type="PANTHER" id="PTHR11309:SF99">
    <property type="entry name" value="FRIZZLED-4"/>
    <property type="match status" value="1"/>
</dbReference>
<dbReference type="OrthoDB" id="10053709at2759"/>
<gene>
    <name evidence="7" type="ORF">MEDL_40118</name>
</gene>
<evidence type="ECO:0000259" key="6">
    <source>
        <dbReference type="PROSITE" id="PS50038"/>
    </source>
</evidence>
<feature type="disulfide bond" evidence="3">
    <location>
        <begin position="342"/>
        <end position="366"/>
    </location>
</feature>
<dbReference type="GO" id="GO:0017147">
    <property type="term" value="F:Wnt-protein binding"/>
    <property type="evidence" value="ECO:0007669"/>
    <property type="project" value="TreeGrafter"/>
</dbReference>
<evidence type="ECO:0000256" key="3">
    <source>
        <dbReference type="PROSITE-ProRule" id="PRU00090"/>
    </source>
</evidence>
<feature type="disulfide bond" evidence="3">
    <location>
        <begin position="103"/>
        <end position="144"/>
    </location>
</feature>
<feature type="disulfide bond" evidence="3">
    <location>
        <begin position="311"/>
        <end position="349"/>
    </location>
</feature>
<feature type="signal peptide" evidence="5">
    <location>
        <begin position="1"/>
        <end position="23"/>
    </location>
</feature>
<evidence type="ECO:0000256" key="4">
    <source>
        <dbReference type="SAM" id="MobiDB-lite"/>
    </source>
</evidence>
<dbReference type="GO" id="GO:0060070">
    <property type="term" value="P:canonical Wnt signaling pathway"/>
    <property type="evidence" value="ECO:0007669"/>
    <property type="project" value="TreeGrafter"/>
</dbReference>
<keyword evidence="5" id="KW-0732">Signal</keyword>
<sequence length="461" mass="50651">MAFFWNIFVLVLLSKFEEQSVFCQAPVGQCEPFNFNMCFGIGYDKTFVPSIGQGIDPRQHIEAQFKLVMPLIKTGCSEKFRFFMCSFFMPKCEDGLYSITRPCQEVCTSVRSSCEESFQKLGVSWPEDLDCSQLVSEKDNTQQCLKAPETELPQFKFNETLDISFTINGSETRKNADSDFNLNITTNLSENTNYSSELSLSQDDNMKIHTNSSSGNKEITFEVEPTPENVVDTVVPEEIPVGHHNGYEVSAQVGVGHARPHSESPCEPLRSGMCKQFGYTETKMPNFAGHSSLYEATLDQSSYSSIILTGCSSELAFLICSVFTPACNKQFPEPVPPCRSICLNVKRECSTIMQTIGMPWPAELSCLNFPMAHEKTCLMGSADIFRVQRQVKPKTVEKTQTFVVTTNSTVKKGGTSSTGGRTSTGGATSTGGRTSTGGTTITGVTTSTGGCKHFNINLILG</sequence>
<dbReference type="InterPro" id="IPR015526">
    <property type="entry name" value="Frizzled/SFRP"/>
</dbReference>
<dbReference type="Pfam" id="PF01392">
    <property type="entry name" value="Fz"/>
    <property type="match status" value="2"/>
</dbReference>
<feature type="domain" description="FZ" evidence="6">
    <location>
        <begin position="261"/>
        <end position="380"/>
    </location>
</feature>
<feature type="disulfide bond" evidence="3">
    <location>
        <begin position="76"/>
        <end position="114"/>
    </location>
</feature>
<protein>
    <recommendedName>
        <fullName evidence="6">FZ domain-containing protein</fullName>
    </recommendedName>
</protein>